<dbReference type="EMBL" id="DS113359">
    <property type="protein sequence ID" value="EAY09380.1"/>
    <property type="molecule type" value="Genomic_DNA"/>
</dbReference>
<dbReference type="VEuPathDB" id="TrichDB:TVAGG3_0875960"/>
<dbReference type="AlphaFoldDB" id="A2EDC2"/>
<keyword evidence="3" id="KW-1185">Reference proteome</keyword>
<evidence type="ECO:0000313" key="2">
    <source>
        <dbReference type="EMBL" id="EAY09380.1"/>
    </source>
</evidence>
<gene>
    <name evidence="2" type="ORF">TVAG_418020</name>
</gene>
<evidence type="ECO:0000313" key="3">
    <source>
        <dbReference type="Proteomes" id="UP000001542"/>
    </source>
</evidence>
<dbReference type="VEuPathDB" id="TrichDB:TVAG_418020"/>
<reference evidence="2" key="1">
    <citation type="submission" date="2006-10" db="EMBL/GenBank/DDBJ databases">
        <authorList>
            <person name="Amadeo P."/>
            <person name="Zhao Q."/>
            <person name="Wortman J."/>
            <person name="Fraser-Liggett C."/>
            <person name="Carlton J."/>
        </authorList>
    </citation>
    <scope>NUCLEOTIDE SEQUENCE</scope>
    <source>
        <strain evidence="2">G3</strain>
    </source>
</reference>
<evidence type="ECO:0000256" key="1">
    <source>
        <dbReference type="SAM" id="Phobius"/>
    </source>
</evidence>
<feature type="transmembrane region" description="Helical" evidence="1">
    <location>
        <begin position="112"/>
        <end position="129"/>
    </location>
</feature>
<dbReference type="KEGG" id="tva:4767297"/>
<accession>A2EDC2</accession>
<dbReference type="Proteomes" id="UP000001542">
    <property type="component" value="Unassembled WGS sequence"/>
</dbReference>
<proteinExistence type="predicted"/>
<keyword evidence="1" id="KW-0812">Transmembrane</keyword>
<keyword evidence="1" id="KW-1133">Transmembrane helix</keyword>
<dbReference type="InParanoid" id="A2EDC2"/>
<keyword evidence="1" id="KW-0472">Membrane</keyword>
<protein>
    <submittedName>
        <fullName evidence="2">Uncharacterized protein</fullName>
    </submittedName>
</protein>
<organism evidence="2 3">
    <name type="scientific">Trichomonas vaginalis (strain ATCC PRA-98 / G3)</name>
    <dbReference type="NCBI Taxonomy" id="412133"/>
    <lineage>
        <taxon>Eukaryota</taxon>
        <taxon>Metamonada</taxon>
        <taxon>Parabasalia</taxon>
        <taxon>Trichomonadida</taxon>
        <taxon>Trichomonadidae</taxon>
        <taxon>Trichomonas</taxon>
    </lineage>
</organism>
<reference evidence="2" key="2">
    <citation type="journal article" date="2007" name="Science">
        <title>Draft genome sequence of the sexually transmitted pathogen Trichomonas vaginalis.</title>
        <authorList>
            <person name="Carlton J.M."/>
            <person name="Hirt R.P."/>
            <person name="Silva J.C."/>
            <person name="Delcher A.L."/>
            <person name="Schatz M."/>
            <person name="Zhao Q."/>
            <person name="Wortman J.R."/>
            <person name="Bidwell S.L."/>
            <person name="Alsmark U.C.M."/>
            <person name="Besteiro S."/>
            <person name="Sicheritz-Ponten T."/>
            <person name="Noel C.J."/>
            <person name="Dacks J.B."/>
            <person name="Foster P.G."/>
            <person name="Simillion C."/>
            <person name="Van de Peer Y."/>
            <person name="Miranda-Saavedra D."/>
            <person name="Barton G.J."/>
            <person name="Westrop G.D."/>
            <person name="Mueller S."/>
            <person name="Dessi D."/>
            <person name="Fiori P.L."/>
            <person name="Ren Q."/>
            <person name="Paulsen I."/>
            <person name="Zhang H."/>
            <person name="Bastida-Corcuera F.D."/>
            <person name="Simoes-Barbosa A."/>
            <person name="Brown M.T."/>
            <person name="Hayes R.D."/>
            <person name="Mukherjee M."/>
            <person name="Okumura C.Y."/>
            <person name="Schneider R."/>
            <person name="Smith A.J."/>
            <person name="Vanacova S."/>
            <person name="Villalvazo M."/>
            <person name="Haas B.J."/>
            <person name="Pertea M."/>
            <person name="Feldblyum T.V."/>
            <person name="Utterback T.R."/>
            <person name="Shu C.L."/>
            <person name="Osoegawa K."/>
            <person name="de Jong P.J."/>
            <person name="Hrdy I."/>
            <person name="Horvathova L."/>
            <person name="Zubacova Z."/>
            <person name="Dolezal P."/>
            <person name="Malik S.B."/>
            <person name="Logsdon J.M. Jr."/>
            <person name="Henze K."/>
            <person name="Gupta A."/>
            <person name="Wang C.C."/>
            <person name="Dunne R.L."/>
            <person name="Upcroft J.A."/>
            <person name="Upcroft P."/>
            <person name="White O."/>
            <person name="Salzberg S.L."/>
            <person name="Tang P."/>
            <person name="Chiu C.-H."/>
            <person name="Lee Y.-S."/>
            <person name="Embley T.M."/>
            <person name="Coombs G.H."/>
            <person name="Mottram J.C."/>
            <person name="Tachezy J."/>
            <person name="Fraser-Liggett C.M."/>
            <person name="Johnson P.J."/>
        </authorList>
    </citation>
    <scope>NUCLEOTIDE SEQUENCE [LARGE SCALE GENOMIC DNA]</scope>
    <source>
        <strain evidence="2">G3</strain>
    </source>
</reference>
<sequence length="151" mass="17295">MKEVISYNANEQIVLIVKKGKITANEMKILKDLSSKFCGKLDLGWIDLDSDPNAETLIPTSGRLSSNLVYIDKTRGISYVMTKAMNPANAIKFVTNITTNSLLNDRQTDPKWPLVFAATLVLITFLINWKCHRCCLWMMDKVERSEFVQYW</sequence>
<dbReference type="RefSeq" id="XP_001321603.1">
    <property type="nucleotide sequence ID" value="XM_001321568.1"/>
</dbReference>
<name>A2EDC2_TRIV3</name>